<dbReference type="GO" id="GO:0051959">
    <property type="term" value="F:dynein light intermediate chain binding"/>
    <property type="evidence" value="ECO:0007669"/>
    <property type="project" value="InterPro"/>
</dbReference>
<dbReference type="GO" id="GO:0030286">
    <property type="term" value="C:dynein complex"/>
    <property type="evidence" value="ECO:0007669"/>
    <property type="project" value="InterPro"/>
</dbReference>
<gene>
    <name evidence="2" type="ORF">F444_12638</name>
</gene>
<dbReference type="GO" id="GO:0008569">
    <property type="term" value="F:minus-end-directed microtubule motor activity"/>
    <property type="evidence" value="ECO:0007669"/>
    <property type="project" value="TreeGrafter"/>
</dbReference>
<dbReference type="EMBL" id="ANJA01002250">
    <property type="protein sequence ID" value="ETO70890.1"/>
    <property type="molecule type" value="Genomic_DNA"/>
</dbReference>
<dbReference type="Pfam" id="PF12774">
    <property type="entry name" value="AAA_6"/>
    <property type="match status" value="1"/>
</dbReference>
<dbReference type="AlphaFoldDB" id="A0A080ZW79"/>
<accession>A0A080ZW79</accession>
<dbReference type="GO" id="GO:0005524">
    <property type="term" value="F:ATP binding"/>
    <property type="evidence" value="ECO:0007669"/>
    <property type="project" value="InterPro"/>
</dbReference>
<dbReference type="Proteomes" id="UP000028582">
    <property type="component" value="Unassembled WGS sequence"/>
</dbReference>
<proteinExistence type="predicted"/>
<dbReference type="InterPro" id="IPR035699">
    <property type="entry name" value="AAA_6"/>
</dbReference>
<dbReference type="InterPro" id="IPR043157">
    <property type="entry name" value="Dynein_AAA1S"/>
</dbReference>
<evidence type="ECO:0000313" key="3">
    <source>
        <dbReference type="Proteomes" id="UP000028582"/>
    </source>
</evidence>
<comment type="caution">
    <text evidence="2">The sequence shown here is derived from an EMBL/GenBank/DDBJ whole genome shotgun (WGS) entry which is preliminary data.</text>
</comment>
<dbReference type="GO" id="GO:0005930">
    <property type="term" value="C:axoneme"/>
    <property type="evidence" value="ECO:0007669"/>
    <property type="project" value="TreeGrafter"/>
</dbReference>
<organism evidence="2 3">
    <name type="scientific">Phytophthora nicotianae P1976</name>
    <dbReference type="NCBI Taxonomy" id="1317066"/>
    <lineage>
        <taxon>Eukaryota</taxon>
        <taxon>Sar</taxon>
        <taxon>Stramenopiles</taxon>
        <taxon>Oomycota</taxon>
        <taxon>Peronosporomycetes</taxon>
        <taxon>Peronosporales</taxon>
        <taxon>Peronosporaceae</taxon>
        <taxon>Phytophthora</taxon>
    </lineage>
</organism>
<dbReference type="InterPro" id="IPR026983">
    <property type="entry name" value="DHC"/>
</dbReference>
<protein>
    <recommendedName>
        <fullName evidence="1">Dynein heavy chain hydrolytic ATP-binding dynein motor region domain-containing protein</fullName>
    </recommendedName>
</protein>
<dbReference type="GO" id="GO:0060294">
    <property type="term" value="P:cilium movement involved in cell motility"/>
    <property type="evidence" value="ECO:0007669"/>
    <property type="project" value="TreeGrafter"/>
</dbReference>
<name>A0A080ZW79_PHYNI</name>
<dbReference type="GO" id="GO:0045505">
    <property type="term" value="F:dynein intermediate chain binding"/>
    <property type="evidence" value="ECO:0007669"/>
    <property type="project" value="InterPro"/>
</dbReference>
<evidence type="ECO:0000313" key="2">
    <source>
        <dbReference type="EMBL" id="ETO70890.1"/>
    </source>
</evidence>
<dbReference type="PANTHER" id="PTHR10676:SF36">
    <property type="entry name" value="DYNEIN HEAVY CHAIN AT 93AB, ISOFORM C"/>
    <property type="match status" value="1"/>
</dbReference>
<dbReference type="Gene3D" id="1.10.8.710">
    <property type="match status" value="1"/>
</dbReference>
<feature type="domain" description="Dynein heavy chain hydrolytic ATP-binding dynein motor region" evidence="1">
    <location>
        <begin position="1"/>
        <end position="50"/>
    </location>
</feature>
<sequence length="50" mass="5861">MIRPDLKPICENMLMSEGFQQARTLVIKFVTLYELSGELLSKQFHYDRGL</sequence>
<dbReference type="GO" id="GO:0097729">
    <property type="term" value="C:9+2 motile cilium"/>
    <property type="evidence" value="ECO:0007669"/>
    <property type="project" value="TreeGrafter"/>
</dbReference>
<reference evidence="2 3" key="1">
    <citation type="submission" date="2013-11" db="EMBL/GenBank/DDBJ databases">
        <title>The Genome Sequence of Phytophthora parasitica P1976.</title>
        <authorList>
            <consortium name="The Broad Institute Genomics Platform"/>
            <person name="Russ C."/>
            <person name="Tyler B."/>
            <person name="Panabieres F."/>
            <person name="Shan W."/>
            <person name="Tripathy S."/>
            <person name="Grunwald N."/>
            <person name="Machado M."/>
            <person name="Johnson C.S."/>
            <person name="Walker B."/>
            <person name="Young S."/>
            <person name="Zeng Q."/>
            <person name="Gargeya S."/>
            <person name="Fitzgerald M."/>
            <person name="Haas B."/>
            <person name="Abouelleil A."/>
            <person name="Allen A.W."/>
            <person name="Alvarado L."/>
            <person name="Arachchi H.M."/>
            <person name="Berlin A.M."/>
            <person name="Chapman S.B."/>
            <person name="Gainer-Dewar J."/>
            <person name="Goldberg J."/>
            <person name="Griggs A."/>
            <person name="Gujja S."/>
            <person name="Hansen M."/>
            <person name="Howarth C."/>
            <person name="Imamovic A."/>
            <person name="Ireland A."/>
            <person name="Larimer J."/>
            <person name="McCowan C."/>
            <person name="Murphy C."/>
            <person name="Pearson M."/>
            <person name="Poon T.W."/>
            <person name="Priest M."/>
            <person name="Roberts A."/>
            <person name="Saif S."/>
            <person name="Shea T."/>
            <person name="Sisk P."/>
            <person name="Sykes S."/>
            <person name="Wortman J."/>
            <person name="Nusbaum C."/>
            <person name="Birren B."/>
        </authorList>
    </citation>
    <scope>NUCLEOTIDE SEQUENCE [LARGE SCALE GENOMIC DNA]</scope>
    <source>
        <strain evidence="2 3">P1976</strain>
    </source>
</reference>
<dbReference type="PANTHER" id="PTHR10676">
    <property type="entry name" value="DYNEIN HEAVY CHAIN FAMILY PROTEIN"/>
    <property type="match status" value="1"/>
</dbReference>
<evidence type="ECO:0000259" key="1">
    <source>
        <dbReference type="Pfam" id="PF12774"/>
    </source>
</evidence>